<evidence type="ECO:0000313" key="2">
    <source>
        <dbReference type="Proteomes" id="UP000006729"/>
    </source>
</evidence>
<evidence type="ECO:0000313" key="1">
    <source>
        <dbReference type="EMBL" id="KAI9402483.1"/>
    </source>
</evidence>
<dbReference type="EMBL" id="CM009290">
    <property type="protein sequence ID" value="KAI9402483.1"/>
    <property type="molecule type" value="Genomic_DNA"/>
</dbReference>
<accession>A0ACC0TLY1</accession>
<proteinExistence type="predicted"/>
<dbReference type="Proteomes" id="UP000006729">
    <property type="component" value="Chromosome 1"/>
</dbReference>
<name>A0ACC0TLY1_POPTR</name>
<keyword evidence="2" id="KW-1185">Reference proteome</keyword>
<organism evidence="1 2">
    <name type="scientific">Populus trichocarpa</name>
    <name type="common">Western balsam poplar</name>
    <name type="synonym">Populus balsamifera subsp. trichocarpa</name>
    <dbReference type="NCBI Taxonomy" id="3694"/>
    <lineage>
        <taxon>Eukaryota</taxon>
        <taxon>Viridiplantae</taxon>
        <taxon>Streptophyta</taxon>
        <taxon>Embryophyta</taxon>
        <taxon>Tracheophyta</taxon>
        <taxon>Spermatophyta</taxon>
        <taxon>Magnoliopsida</taxon>
        <taxon>eudicotyledons</taxon>
        <taxon>Gunneridae</taxon>
        <taxon>Pentapetalae</taxon>
        <taxon>rosids</taxon>
        <taxon>fabids</taxon>
        <taxon>Malpighiales</taxon>
        <taxon>Salicaceae</taxon>
        <taxon>Saliceae</taxon>
        <taxon>Populus</taxon>
    </lineage>
</organism>
<comment type="caution">
    <text evidence="1">The sequence shown here is derived from an EMBL/GenBank/DDBJ whole genome shotgun (WGS) entry which is preliminary data.</text>
</comment>
<gene>
    <name evidence="1" type="ORF">POPTR_001G278504v4</name>
</gene>
<protein>
    <submittedName>
        <fullName evidence="1">Uncharacterized protein</fullName>
    </submittedName>
</protein>
<sequence>MTCTVPKKDRRKRLEISRSLKSRIFCAFGKFFEDHKCYLQTLLICQVEFQTSSRNLKLALSFHFKASHPSFLPFRSRISISLSLFKFTWTKLNSTLLLFSSRVKNLLEPLQFKPLGLLSLYRILN</sequence>
<reference evidence="1 2" key="1">
    <citation type="journal article" date="2006" name="Science">
        <title>The genome of black cottonwood, Populus trichocarpa (Torr. &amp; Gray).</title>
        <authorList>
            <person name="Tuskan G.A."/>
            <person name="Difazio S."/>
            <person name="Jansson S."/>
            <person name="Bohlmann J."/>
            <person name="Grigoriev I."/>
            <person name="Hellsten U."/>
            <person name="Putnam N."/>
            <person name="Ralph S."/>
            <person name="Rombauts S."/>
            <person name="Salamov A."/>
            <person name="Schein J."/>
            <person name="Sterck L."/>
            <person name="Aerts A."/>
            <person name="Bhalerao R.R."/>
            <person name="Bhalerao R.P."/>
            <person name="Blaudez D."/>
            <person name="Boerjan W."/>
            <person name="Brun A."/>
            <person name="Brunner A."/>
            <person name="Busov V."/>
            <person name="Campbell M."/>
            <person name="Carlson J."/>
            <person name="Chalot M."/>
            <person name="Chapman J."/>
            <person name="Chen G.L."/>
            <person name="Cooper D."/>
            <person name="Coutinho P.M."/>
            <person name="Couturier J."/>
            <person name="Covert S."/>
            <person name="Cronk Q."/>
            <person name="Cunningham R."/>
            <person name="Davis J."/>
            <person name="Degroeve S."/>
            <person name="Dejardin A."/>
            <person name="Depamphilis C."/>
            <person name="Detter J."/>
            <person name="Dirks B."/>
            <person name="Dubchak I."/>
            <person name="Duplessis S."/>
            <person name="Ehlting J."/>
            <person name="Ellis B."/>
            <person name="Gendler K."/>
            <person name="Goodstein D."/>
            <person name="Gribskov M."/>
            <person name="Grimwood J."/>
            <person name="Groover A."/>
            <person name="Gunter L."/>
            <person name="Hamberger B."/>
            <person name="Heinze B."/>
            <person name="Helariutta Y."/>
            <person name="Henrissat B."/>
            <person name="Holligan D."/>
            <person name="Holt R."/>
            <person name="Huang W."/>
            <person name="Islam-Faridi N."/>
            <person name="Jones S."/>
            <person name="Jones-Rhoades M."/>
            <person name="Jorgensen R."/>
            <person name="Joshi C."/>
            <person name="Kangasjarvi J."/>
            <person name="Karlsson J."/>
            <person name="Kelleher C."/>
            <person name="Kirkpatrick R."/>
            <person name="Kirst M."/>
            <person name="Kohler A."/>
            <person name="Kalluri U."/>
            <person name="Larimer F."/>
            <person name="Leebens-Mack J."/>
            <person name="Leple J.C."/>
            <person name="Locascio P."/>
            <person name="Lou Y."/>
            <person name="Lucas S."/>
            <person name="Martin F."/>
            <person name="Montanini B."/>
            <person name="Napoli C."/>
            <person name="Nelson D.R."/>
            <person name="Nelson C."/>
            <person name="Nieminen K."/>
            <person name="Nilsson O."/>
            <person name="Pereda V."/>
            <person name="Peter G."/>
            <person name="Philippe R."/>
            <person name="Pilate G."/>
            <person name="Poliakov A."/>
            <person name="Razumovskaya J."/>
            <person name="Richardson P."/>
            <person name="Rinaldi C."/>
            <person name="Ritland K."/>
            <person name="Rouze P."/>
            <person name="Ryaboy D."/>
            <person name="Schmutz J."/>
            <person name="Schrader J."/>
            <person name="Segerman B."/>
            <person name="Shin H."/>
            <person name="Siddiqui A."/>
            <person name="Sterky F."/>
            <person name="Terry A."/>
            <person name="Tsai C.J."/>
            <person name="Uberbacher E."/>
            <person name="Unneberg P."/>
            <person name="Vahala J."/>
            <person name="Wall K."/>
            <person name="Wessler S."/>
            <person name="Yang G."/>
            <person name="Yin T."/>
            <person name="Douglas C."/>
            <person name="Marra M."/>
            <person name="Sandberg G."/>
            <person name="Van de Peer Y."/>
            <person name="Rokhsar D."/>
        </authorList>
    </citation>
    <scope>NUCLEOTIDE SEQUENCE [LARGE SCALE GENOMIC DNA]</scope>
    <source>
        <strain evidence="2">cv. Nisqually</strain>
    </source>
</reference>